<dbReference type="PANTHER" id="PTHR35344">
    <property type="entry name" value="GAS VESICLE STRUCTURAL PROTEIN 2-RELATED"/>
    <property type="match status" value="1"/>
</dbReference>
<evidence type="ECO:0000313" key="5">
    <source>
        <dbReference type="Proteomes" id="UP000242415"/>
    </source>
</evidence>
<dbReference type="GO" id="GO:0031411">
    <property type="term" value="C:gas vesicle"/>
    <property type="evidence" value="ECO:0007669"/>
    <property type="project" value="UniProtKB-SubCell"/>
</dbReference>
<dbReference type="Pfam" id="PF00741">
    <property type="entry name" value="Gas_vesicle"/>
    <property type="match status" value="1"/>
</dbReference>
<dbReference type="PANTHER" id="PTHR35344:SF4">
    <property type="entry name" value="GAS VESICLE PROTEIN A1"/>
    <property type="match status" value="1"/>
</dbReference>
<dbReference type="STRING" id="405436.SAMN05444365_103150"/>
<dbReference type="RefSeq" id="WP_091554928.1">
    <property type="nucleotide sequence ID" value="NZ_FNPH01000003.1"/>
</dbReference>
<dbReference type="Proteomes" id="UP000242415">
    <property type="component" value="Unassembled WGS sequence"/>
</dbReference>
<sequence length="318" mass="35348">MAEPASLQPTRDPRVTLPDLVEVLLNKGVYLNLDLIITVADIPLIGVNLRATLAGMETMLEYGMMRQWDEKTRASVRRSIARQVPLLPDEDVVARMPGGVYADDFHHSWRPGTVYLTDRRLFVFRREPAELLWQAPWEHIRTAGLHSERAVGGEQRQRLRVELVDGTYHLLSTADPERLLNLVRRHLRGVGGPPGAGAIAASAAPLRESHAWYQERRAGSAVWRGGTARLDRRTGLTWRSPLDGRPAVNLTPRDITGVELRPARTPAGDSVVMAVATRDDTVLLAPDDATEWAALIRETVPEGAPRHELTEVQVGAHR</sequence>
<protein>
    <submittedName>
        <fullName evidence="4">Gas vesicle protein</fullName>
    </submittedName>
</protein>
<organism evidence="4 5">
    <name type="scientific">Micromonospora pattaloongensis</name>
    <dbReference type="NCBI Taxonomy" id="405436"/>
    <lineage>
        <taxon>Bacteria</taxon>
        <taxon>Bacillati</taxon>
        <taxon>Actinomycetota</taxon>
        <taxon>Actinomycetes</taxon>
        <taxon>Micromonosporales</taxon>
        <taxon>Micromonosporaceae</taxon>
        <taxon>Micromonospora</taxon>
    </lineage>
</organism>
<evidence type="ECO:0000256" key="2">
    <source>
        <dbReference type="ARBA" id="ARBA00035108"/>
    </source>
</evidence>
<dbReference type="InterPro" id="IPR050530">
    <property type="entry name" value="GvpA"/>
</dbReference>
<evidence type="ECO:0000256" key="1">
    <source>
        <dbReference type="ARBA" id="ARBA00022987"/>
    </source>
</evidence>
<gene>
    <name evidence="4" type="ORF">SAMN05444365_103150</name>
</gene>
<reference evidence="5" key="1">
    <citation type="submission" date="2016-10" db="EMBL/GenBank/DDBJ databases">
        <authorList>
            <person name="Varghese N."/>
            <person name="Submissions S."/>
        </authorList>
    </citation>
    <scope>NUCLEOTIDE SEQUENCE [LARGE SCALE GENOMIC DNA]</scope>
    <source>
        <strain evidence="5">DSM 45245</strain>
    </source>
</reference>
<dbReference type="GO" id="GO:0012506">
    <property type="term" value="C:vesicle membrane"/>
    <property type="evidence" value="ECO:0007669"/>
    <property type="project" value="InterPro"/>
</dbReference>
<keyword evidence="1" id="KW-0304">Gas vesicle</keyword>
<proteinExistence type="inferred from homology"/>
<evidence type="ECO:0000313" key="4">
    <source>
        <dbReference type="EMBL" id="SDY69392.1"/>
    </source>
</evidence>
<name>A0A1H3LY82_9ACTN</name>
<comment type="subcellular location">
    <subcellularLocation>
        <location evidence="2">Gas vesicle</location>
    </subcellularLocation>
</comment>
<dbReference type="OrthoDB" id="4961198at2"/>
<dbReference type="InterPro" id="IPR000638">
    <property type="entry name" value="Gas-vesicle_GvpA-like"/>
</dbReference>
<evidence type="ECO:0000256" key="3">
    <source>
        <dbReference type="ARBA" id="ARBA00035646"/>
    </source>
</evidence>
<accession>A0A1H3LY82</accession>
<keyword evidence="5" id="KW-1185">Reference proteome</keyword>
<dbReference type="AlphaFoldDB" id="A0A1H3LY82"/>
<comment type="similarity">
    <text evidence="3">Belongs to the gas vesicle GvpA family.</text>
</comment>
<dbReference type="EMBL" id="FNPH01000003">
    <property type="protein sequence ID" value="SDY69392.1"/>
    <property type="molecule type" value="Genomic_DNA"/>
</dbReference>
<dbReference type="GO" id="GO:0005198">
    <property type="term" value="F:structural molecule activity"/>
    <property type="evidence" value="ECO:0007669"/>
    <property type="project" value="InterPro"/>
</dbReference>